<comment type="caution">
    <text evidence="14">The sequence shown here is derived from an EMBL/GenBank/DDBJ whole genome shotgun (WGS) entry which is preliminary data.</text>
</comment>
<feature type="transmembrane region" description="Helical" evidence="11">
    <location>
        <begin position="204"/>
        <end position="226"/>
    </location>
</feature>
<feature type="transmembrane region" description="Helical" evidence="11">
    <location>
        <begin position="142"/>
        <end position="160"/>
    </location>
</feature>
<dbReference type="HAMAP" id="MF_01393">
    <property type="entry name" value="ATP_synth_a_bact"/>
    <property type="match status" value="1"/>
</dbReference>
<evidence type="ECO:0000256" key="13">
    <source>
        <dbReference type="SAM" id="SignalP"/>
    </source>
</evidence>
<feature type="chain" id="PRO_5043607546" description="ATP synthase subunit a" evidence="13">
    <location>
        <begin position="25"/>
        <end position="360"/>
    </location>
</feature>
<sequence>MMIQKIVDKIAFLLLLCGSLSVFSQQEDHHQAPKENKVDGTTEMIMHHIADAHDYHIMDWKGHAISVSLPIILWTENGLVTFMSSKFHHDDSGKVIVESKGLKFVKYHGEIFYANADGSLSFDEKHHVTNLRPLNFSITKNVVTLIFVCLLMLFIFVSVAKSYKKNDKAPKGVAGFLEPLILFIRDDIAKPNIGDHKYERYMPYLLTVFFLIWIGNLLGLVPVISGTLTNDILFTGTLAVLTFVITVFSGNKNYWKHIFATPGVPIWLLPIMIPVEILGMLTKPFALMVRLFANITAGHIVILSLISLIFVFKSVYASVVSVPFGLFINVLELLVAFIQAYVFTLLSALFIGQAVEEEHH</sequence>
<evidence type="ECO:0000256" key="8">
    <source>
        <dbReference type="ARBA" id="ARBA00023065"/>
    </source>
</evidence>
<reference evidence="14 17" key="1">
    <citation type="submission" date="2021-11" db="EMBL/GenBank/DDBJ databases">
        <title>Draft genome sequence of Capnocytophaga sp. strain KC07075 isolated from cat oral cavity.</title>
        <authorList>
            <person name="Suzuki M."/>
            <person name="Imaoka K."/>
            <person name="Kimura M."/>
            <person name="Morikawa S."/>
            <person name="Maeda K."/>
        </authorList>
    </citation>
    <scope>NUCLEOTIDE SEQUENCE</scope>
    <source>
        <strain evidence="14">KC07075</strain>
        <strain evidence="15 17">KC07079</strain>
    </source>
</reference>
<dbReference type="InterPro" id="IPR045083">
    <property type="entry name" value="ATP_synth_F0_asu_bact/mt"/>
</dbReference>
<dbReference type="PANTHER" id="PTHR11410">
    <property type="entry name" value="ATP SYNTHASE SUBUNIT A"/>
    <property type="match status" value="1"/>
</dbReference>
<keyword evidence="8 11" id="KW-0406">Ion transport</keyword>
<evidence type="ECO:0000256" key="12">
    <source>
        <dbReference type="RuleBase" id="RU000483"/>
    </source>
</evidence>
<keyword evidence="6 11" id="KW-0375">Hydrogen ion transport</keyword>
<comment type="subcellular location">
    <subcellularLocation>
        <location evidence="11 12">Cell membrane</location>
        <topology evidence="11 12">Multi-pass membrane protein</topology>
    </subcellularLocation>
    <subcellularLocation>
        <location evidence="1">Membrane</location>
        <topology evidence="1">Multi-pass membrane protein</topology>
    </subcellularLocation>
</comment>
<comment type="function">
    <text evidence="11 12">Key component of the proton channel; it plays a direct role in the translocation of protons across the membrane.</text>
</comment>
<dbReference type="Proteomes" id="UP001207736">
    <property type="component" value="Unassembled WGS sequence"/>
</dbReference>
<dbReference type="InterPro" id="IPR000568">
    <property type="entry name" value="ATP_synth_F0_asu"/>
</dbReference>
<proteinExistence type="inferred from homology"/>
<feature type="signal peptide" evidence="13">
    <location>
        <begin position="1"/>
        <end position="24"/>
    </location>
</feature>
<comment type="similarity">
    <text evidence="2 11 12">Belongs to the ATPase A chain family.</text>
</comment>
<keyword evidence="17" id="KW-1185">Reference proteome</keyword>
<keyword evidence="7 11" id="KW-1133">Transmembrane helix</keyword>
<dbReference type="GO" id="GO:0005886">
    <property type="term" value="C:plasma membrane"/>
    <property type="evidence" value="ECO:0007669"/>
    <property type="project" value="UniProtKB-SubCell"/>
</dbReference>
<evidence type="ECO:0000256" key="5">
    <source>
        <dbReference type="ARBA" id="ARBA00022692"/>
    </source>
</evidence>
<evidence type="ECO:0000256" key="2">
    <source>
        <dbReference type="ARBA" id="ARBA00006810"/>
    </source>
</evidence>
<protein>
    <recommendedName>
        <fullName evidence="11 12">ATP synthase subunit a</fullName>
    </recommendedName>
    <alternativeName>
        <fullName evidence="11">ATP synthase F0 sector subunit a</fullName>
    </alternativeName>
    <alternativeName>
        <fullName evidence="11">F-ATPase subunit 6</fullName>
    </alternativeName>
</protein>
<keyword evidence="13" id="KW-0732">Signal</keyword>
<dbReference type="InterPro" id="IPR035908">
    <property type="entry name" value="F0_ATP_A_sf"/>
</dbReference>
<evidence type="ECO:0000256" key="3">
    <source>
        <dbReference type="ARBA" id="ARBA00022448"/>
    </source>
</evidence>
<dbReference type="RefSeq" id="WP_373874576.1">
    <property type="nucleotide sequence ID" value="NZ_BPMA01000056.1"/>
</dbReference>
<dbReference type="GO" id="GO:0045259">
    <property type="term" value="C:proton-transporting ATP synthase complex"/>
    <property type="evidence" value="ECO:0007669"/>
    <property type="project" value="UniProtKB-KW"/>
</dbReference>
<evidence type="ECO:0000256" key="9">
    <source>
        <dbReference type="ARBA" id="ARBA00023136"/>
    </source>
</evidence>
<keyword evidence="11" id="KW-1003">Cell membrane</keyword>
<evidence type="ECO:0000256" key="7">
    <source>
        <dbReference type="ARBA" id="ARBA00022989"/>
    </source>
</evidence>
<feature type="transmembrane region" description="Helical" evidence="11">
    <location>
        <begin position="291"/>
        <end position="312"/>
    </location>
</feature>
<dbReference type="PANTHER" id="PTHR11410:SF0">
    <property type="entry name" value="ATP SYNTHASE SUBUNIT A"/>
    <property type="match status" value="1"/>
</dbReference>
<evidence type="ECO:0000313" key="17">
    <source>
        <dbReference type="Proteomes" id="UP001208692"/>
    </source>
</evidence>
<evidence type="ECO:0000256" key="10">
    <source>
        <dbReference type="ARBA" id="ARBA00023310"/>
    </source>
</evidence>
<dbReference type="PRINTS" id="PR00123">
    <property type="entry name" value="ATPASEA"/>
</dbReference>
<keyword evidence="10 11" id="KW-0066">ATP synthesis</keyword>
<dbReference type="CDD" id="cd00310">
    <property type="entry name" value="ATP-synt_Fo_a_6"/>
    <property type="match status" value="1"/>
</dbReference>
<gene>
    <name evidence="11 14" type="primary">atpB</name>
    <name evidence="14" type="ORF">RCZ15_14980</name>
    <name evidence="15" type="ORF">RCZ16_15210</name>
</gene>
<feature type="transmembrane region" description="Helical" evidence="11">
    <location>
        <begin position="232"/>
        <end position="251"/>
    </location>
</feature>
<evidence type="ECO:0000313" key="15">
    <source>
        <dbReference type="EMBL" id="GJM53204.1"/>
    </source>
</evidence>
<dbReference type="Proteomes" id="UP001208692">
    <property type="component" value="Unassembled WGS sequence"/>
</dbReference>
<feature type="transmembrane region" description="Helical" evidence="11">
    <location>
        <begin position="324"/>
        <end position="351"/>
    </location>
</feature>
<keyword evidence="9 11" id="KW-0472">Membrane</keyword>
<evidence type="ECO:0000313" key="14">
    <source>
        <dbReference type="EMBL" id="GJM50525.1"/>
    </source>
</evidence>
<keyword evidence="3 11" id="KW-0813">Transport</keyword>
<accession>A0AAV5AXK5</accession>
<name>A0AAV5AXK5_9FLAO</name>
<evidence type="ECO:0000256" key="4">
    <source>
        <dbReference type="ARBA" id="ARBA00022547"/>
    </source>
</evidence>
<dbReference type="NCBIfam" id="TIGR01131">
    <property type="entry name" value="ATP_synt_6_or_A"/>
    <property type="match status" value="1"/>
</dbReference>
<evidence type="ECO:0000256" key="11">
    <source>
        <dbReference type="HAMAP-Rule" id="MF_01393"/>
    </source>
</evidence>
<organism evidence="14 16">
    <name type="scientific">Capnocytophaga catalasegens</name>
    <dbReference type="NCBI Taxonomy" id="1004260"/>
    <lineage>
        <taxon>Bacteria</taxon>
        <taxon>Pseudomonadati</taxon>
        <taxon>Bacteroidota</taxon>
        <taxon>Flavobacteriia</taxon>
        <taxon>Flavobacteriales</taxon>
        <taxon>Flavobacteriaceae</taxon>
        <taxon>Capnocytophaga</taxon>
    </lineage>
</organism>
<dbReference type="SUPFAM" id="SSF81336">
    <property type="entry name" value="F1F0 ATP synthase subunit A"/>
    <property type="match status" value="1"/>
</dbReference>
<evidence type="ECO:0000256" key="1">
    <source>
        <dbReference type="ARBA" id="ARBA00004141"/>
    </source>
</evidence>
<dbReference type="EMBL" id="BQKB01000029">
    <property type="protein sequence ID" value="GJM53204.1"/>
    <property type="molecule type" value="Genomic_DNA"/>
</dbReference>
<feature type="transmembrane region" description="Helical" evidence="11">
    <location>
        <begin position="258"/>
        <end position="279"/>
    </location>
</feature>
<evidence type="ECO:0000313" key="16">
    <source>
        <dbReference type="Proteomes" id="UP001207736"/>
    </source>
</evidence>
<dbReference type="Pfam" id="PF00119">
    <property type="entry name" value="ATP-synt_A"/>
    <property type="match status" value="1"/>
</dbReference>
<dbReference type="EMBL" id="BQKA01000029">
    <property type="protein sequence ID" value="GJM50525.1"/>
    <property type="molecule type" value="Genomic_DNA"/>
</dbReference>
<evidence type="ECO:0000256" key="6">
    <source>
        <dbReference type="ARBA" id="ARBA00022781"/>
    </source>
</evidence>
<dbReference type="Gene3D" id="1.20.120.220">
    <property type="entry name" value="ATP synthase, F0 complex, subunit A"/>
    <property type="match status" value="1"/>
</dbReference>
<dbReference type="AlphaFoldDB" id="A0AAV5AXK5"/>
<keyword evidence="5 11" id="KW-0812">Transmembrane</keyword>
<dbReference type="GO" id="GO:0046933">
    <property type="term" value="F:proton-transporting ATP synthase activity, rotational mechanism"/>
    <property type="evidence" value="ECO:0007669"/>
    <property type="project" value="UniProtKB-UniRule"/>
</dbReference>
<keyword evidence="4 11" id="KW-0138">CF(0)</keyword>